<dbReference type="Proteomes" id="UP000037696">
    <property type="component" value="Unassembled WGS sequence"/>
</dbReference>
<feature type="non-terminal residue" evidence="1">
    <location>
        <position position="67"/>
    </location>
</feature>
<accession>A0A0M8NWN8</accession>
<organism evidence="1 2">
    <name type="scientific">Penicillium nordicum</name>
    <dbReference type="NCBI Taxonomy" id="229535"/>
    <lineage>
        <taxon>Eukaryota</taxon>
        <taxon>Fungi</taxon>
        <taxon>Dikarya</taxon>
        <taxon>Ascomycota</taxon>
        <taxon>Pezizomycotina</taxon>
        <taxon>Eurotiomycetes</taxon>
        <taxon>Eurotiomycetidae</taxon>
        <taxon>Eurotiales</taxon>
        <taxon>Aspergillaceae</taxon>
        <taxon>Penicillium</taxon>
    </lineage>
</organism>
<evidence type="ECO:0000313" key="2">
    <source>
        <dbReference type="Proteomes" id="UP000037696"/>
    </source>
</evidence>
<name>A0A0M8NWN8_9EURO</name>
<reference evidence="1 2" key="1">
    <citation type="submission" date="2015-08" db="EMBL/GenBank/DDBJ databases">
        <title>Genome sequencing of Penicillium nordicum.</title>
        <authorList>
            <person name="Nguyen H.D."/>
            <person name="Seifert K.A."/>
        </authorList>
    </citation>
    <scope>NUCLEOTIDE SEQUENCE [LARGE SCALE GENOMIC DNA]</scope>
    <source>
        <strain evidence="1 2">DAOMC 185683</strain>
    </source>
</reference>
<gene>
    <name evidence="1" type="ORF">ACN38_g12840</name>
</gene>
<proteinExistence type="predicted"/>
<protein>
    <submittedName>
        <fullName evidence="1">Uncharacterized protein</fullName>
    </submittedName>
</protein>
<dbReference type="AlphaFoldDB" id="A0A0M8NWN8"/>
<comment type="caution">
    <text evidence="1">The sequence shown here is derived from an EMBL/GenBank/DDBJ whole genome shotgun (WGS) entry which is preliminary data.</text>
</comment>
<sequence length="67" mass="7777">MSQQRENMDEVRSVESVDGVECVTNESTDATEIVAKQNHKLFHKLKTQVLKFFDNLIDRHELKEATD</sequence>
<keyword evidence="2" id="KW-1185">Reference proteome</keyword>
<dbReference type="EMBL" id="LHQQ01000462">
    <property type="protein sequence ID" value="KOS36414.1"/>
    <property type="molecule type" value="Genomic_DNA"/>
</dbReference>
<evidence type="ECO:0000313" key="1">
    <source>
        <dbReference type="EMBL" id="KOS36414.1"/>
    </source>
</evidence>